<dbReference type="SUPFAM" id="SSF161098">
    <property type="entry name" value="MetI-like"/>
    <property type="match status" value="1"/>
</dbReference>
<organism evidence="12 13">
    <name type="scientific">Roseomonas indoligenes</name>
    <dbReference type="NCBI Taxonomy" id="2820811"/>
    <lineage>
        <taxon>Bacteria</taxon>
        <taxon>Pseudomonadati</taxon>
        <taxon>Pseudomonadota</taxon>
        <taxon>Alphaproteobacteria</taxon>
        <taxon>Acetobacterales</taxon>
        <taxon>Roseomonadaceae</taxon>
        <taxon>Roseomonas</taxon>
    </lineage>
</organism>
<evidence type="ECO:0000256" key="8">
    <source>
        <dbReference type="ARBA" id="ARBA00023136"/>
    </source>
</evidence>
<comment type="subcellular location">
    <subcellularLocation>
        <location evidence="10">Cell inner membrane</location>
        <topology evidence="10">Multi-pass membrane protein</topology>
    </subcellularLocation>
    <subcellularLocation>
        <location evidence="1 9">Cell membrane</location>
        <topology evidence="1 9">Multi-pass membrane protein</topology>
    </subcellularLocation>
</comment>
<comment type="function">
    <text evidence="10">Part of the ABC transporter complex UgpBAEC involved in sn-glycerol-3-phosphate (G3P) import. Probably responsible for the translocation of the substrate across the membrane.</text>
</comment>
<keyword evidence="6 9" id="KW-0812">Transmembrane</keyword>
<comment type="subunit">
    <text evidence="2 10">The complex is composed of two ATP-binding proteins (UgpC), two transmembrane proteins (UgpA and UgpE) and a solute-binding protein (UgpB).</text>
</comment>
<feature type="domain" description="ABC transmembrane type-1" evidence="11">
    <location>
        <begin position="71"/>
        <end position="293"/>
    </location>
</feature>
<dbReference type="InterPro" id="IPR000515">
    <property type="entry name" value="MetI-like"/>
</dbReference>
<dbReference type="InterPro" id="IPR035906">
    <property type="entry name" value="MetI-like_sf"/>
</dbReference>
<dbReference type="RefSeq" id="WP_209374553.1">
    <property type="nucleotide sequence ID" value="NZ_JAGIZA010000007.1"/>
</dbReference>
<feature type="transmembrane region" description="Helical" evidence="9">
    <location>
        <begin position="173"/>
        <end position="191"/>
    </location>
</feature>
<feature type="transmembrane region" description="Helical" evidence="9">
    <location>
        <begin position="212"/>
        <end position="237"/>
    </location>
</feature>
<keyword evidence="13" id="KW-1185">Reference proteome</keyword>
<evidence type="ECO:0000313" key="13">
    <source>
        <dbReference type="Proteomes" id="UP000677537"/>
    </source>
</evidence>
<evidence type="ECO:0000256" key="7">
    <source>
        <dbReference type="ARBA" id="ARBA00022989"/>
    </source>
</evidence>
<name>A0A940MZF7_9PROT</name>
<dbReference type="Proteomes" id="UP000677537">
    <property type="component" value="Unassembled WGS sequence"/>
</dbReference>
<evidence type="ECO:0000256" key="4">
    <source>
        <dbReference type="ARBA" id="ARBA00022448"/>
    </source>
</evidence>
<keyword evidence="7 9" id="KW-1133">Transmembrane helix</keyword>
<evidence type="ECO:0000256" key="5">
    <source>
        <dbReference type="ARBA" id="ARBA00022475"/>
    </source>
</evidence>
<keyword evidence="8 9" id="KW-0472">Membrane</keyword>
<protein>
    <recommendedName>
        <fullName evidence="3 10">sn-glycerol-3-phosphate transport system permease protein UgpE</fullName>
    </recommendedName>
</protein>
<gene>
    <name evidence="10" type="primary">ugpE</name>
    <name evidence="12" type="ORF">J5Y10_13975</name>
</gene>
<dbReference type="EMBL" id="JAGIZA010000007">
    <property type="protein sequence ID" value="MBP0493890.1"/>
    <property type="molecule type" value="Genomic_DNA"/>
</dbReference>
<dbReference type="GO" id="GO:0055085">
    <property type="term" value="P:transmembrane transport"/>
    <property type="evidence" value="ECO:0007669"/>
    <property type="project" value="InterPro"/>
</dbReference>
<reference evidence="12" key="1">
    <citation type="submission" date="2021-03" db="EMBL/GenBank/DDBJ databases">
        <authorList>
            <person name="So Y."/>
        </authorList>
    </citation>
    <scope>NUCLEOTIDE SEQUENCE</scope>
    <source>
        <strain evidence="12">SG15</strain>
    </source>
</reference>
<keyword evidence="4 9" id="KW-0813">Transport</keyword>
<dbReference type="PANTHER" id="PTHR43744:SF8">
    <property type="entry name" value="SN-GLYCEROL-3-PHOSPHATE TRANSPORT SYSTEM PERMEASE PROTEIN UGPE"/>
    <property type="match status" value="1"/>
</dbReference>
<evidence type="ECO:0000256" key="2">
    <source>
        <dbReference type="ARBA" id="ARBA00011557"/>
    </source>
</evidence>
<dbReference type="GO" id="GO:0005886">
    <property type="term" value="C:plasma membrane"/>
    <property type="evidence" value="ECO:0007669"/>
    <property type="project" value="UniProtKB-SubCell"/>
</dbReference>
<proteinExistence type="inferred from homology"/>
<evidence type="ECO:0000256" key="3">
    <source>
        <dbReference type="ARBA" id="ARBA00020515"/>
    </source>
</evidence>
<comment type="similarity">
    <text evidence="9">Belongs to the binding-protein-dependent transport system permease family.</text>
</comment>
<feature type="transmembrane region" description="Helical" evidence="9">
    <location>
        <begin position="75"/>
        <end position="99"/>
    </location>
</feature>
<dbReference type="PANTHER" id="PTHR43744">
    <property type="entry name" value="ABC TRANSPORTER PERMEASE PROTEIN MG189-RELATED-RELATED"/>
    <property type="match status" value="1"/>
</dbReference>
<dbReference type="PROSITE" id="PS50928">
    <property type="entry name" value="ABC_TM1"/>
    <property type="match status" value="1"/>
</dbReference>
<evidence type="ECO:0000256" key="10">
    <source>
        <dbReference type="RuleBase" id="RU363056"/>
    </source>
</evidence>
<evidence type="ECO:0000313" key="12">
    <source>
        <dbReference type="EMBL" id="MBP0493890.1"/>
    </source>
</evidence>
<dbReference type="Gene3D" id="1.10.3720.10">
    <property type="entry name" value="MetI-like"/>
    <property type="match status" value="1"/>
</dbReference>
<sequence>MIERTPLLNAACHAILVLAALLTCLPLYYAIVAGSLTTEAVQRVPLPLIPGDAFADNARAVWARIGMGRLLLNSAIVAIGIAVGKLAISLLSAFAITYFRFRFRRAVFWLIFLSLMLPVEVRIVPTFEAMTDVLMPLRLLVQLTGIDALAQAMTGWKVEISAEWSLLNSYSGLIFPLMASATATFLFRQFFLTIPDELCDAARIDGASPMRFFWTILLPMSRPNLAALGIIFFLFGWNQYLWPLLFTTEPSMTTVVVGIKQLVPHGDSIPAWNLTMNAAVLAMLPPIAVVLLLQRWFVKGLIESGK</sequence>
<feature type="transmembrane region" description="Helical" evidence="9">
    <location>
        <begin position="7"/>
        <end position="31"/>
    </location>
</feature>
<keyword evidence="5 10" id="KW-1003">Cell membrane</keyword>
<evidence type="ECO:0000259" key="11">
    <source>
        <dbReference type="PROSITE" id="PS50928"/>
    </source>
</evidence>
<evidence type="ECO:0000256" key="9">
    <source>
        <dbReference type="RuleBase" id="RU363032"/>
    </source>
</evidence>
<dbReference type="Pfam" id="PF00528">
    <property type="entry name" value="BPD_transp_1"/>
    <property type="match status" value="1"/>
</dbReference>
<evidence type="ECO:0000256" key="6">
    <source>
        <dbReference type="ARBA" id="ARBA00022692"/>
    </source>
</evidence>
<feature type="transmembrane region" description="Helical" evidence="9">
    <location>
        <begin position="278"/>
        <end position="298"/>
    </location>
</feature>
<dbReference type="AlphaFoldDB" id="A0A940MZF7"/>
<feature type="transmembrane region" description="Helical" evidence="9">
    <location>
        <begin position="106"/>
        <end position="125"/>
    </location>
</feature>
<dbReference type="CDD" id="cd06261">
    <property type="entry name" value="TM_PBP2"/>
    <property type="match status" value="1"/>
</dbReference>
<evidence type="ECO:0000256" key="1">
    <source>
        <dbReference type="ARBA" id="ARBA00004651"/>
    </source>
</evidence>
<keyword evidence="10" id="KW-0997">Cell inner membrane</keyword>
<accession>A0A940MZF7</accession>
<comment type="caution">
    <text evidence="12">The sequence shown here is derived from an EMBL/GenBank/DDBJ whole genome shotgun (WGS) entry which is preliminary data.</text>
</comment>